<dbReference type="Gene3D" id="3.30.60.20">
    <property type="match status" value="1"/>
</dbReference>
<feature type="domain" description="AGC-kinase C-terminal" evidence="30">
    <location>
        <begin position="344"/>
        <end position="414"/>
    </location>
</feature>
<evidence type="ECO:0000256" key="6">
    <source>
        <dbReference type="ARBA" id="ARBA00022490"/>
    </source>
</evidence>
<feature type="compositionally biased region" description="Low complexity" evidence="24">
    <location>
        <begin position="1729"/>
        <end position="1740"/>
    </location>
</feature>
<evidence type="ECO:0000256" key="14">
    <source>
        <dbReference type="ARBA" id="ARBA00022833"/>
    </source>
</evidence>
<feature type="domain" description="CRIB" evidence="28">
    <location>
        <begin position="1590"/>
        <end position="1603"/>
    </location>
</feature>
<dbReference type="PANTHER" id="PTHR22988:SF31">
    <property type="entry name" value="SERINE_THREONINE-PROTEIN KINASE MRCK ALPHA"/>
    <property type="match status" value="1"/>
</dbReference>
<evidence type="ECO:0000259" key="29">
    <source>
        <dbReference type="PROSITE" id="PS50219"/>
    </source>
</evidence>
<feature type="domain" description="Protein kinase" evidence="26">
    <location>
        <begin position="77"/>
        <end position="343"/>
    </location>
</feature>
<feature type="coiled-coil region" evidence="23">
    <location>
        <begin position="530"/>
        <end position="817"/>
    </location>
</feature>
<keyword evidence="17" id="KW-0966">Cell projection</keyword>
<dbReference type="FunFam" id="1.20.5.340:FF:000010">
    <property type="entry name" value="Non-specific serine/threonine protein kinase"/>
    <property type="match status" value="1"/>
</dbReference>
<dbReference type="PROSITE" id="PS00479">
    <property type="entry name" value="ZF_DAG_PE_1"/>
    <property type="match status" value="1"/>
</dbReference>
<keyword evidence="7" id="KW-0723">Serine/threonine-protein kinase</keyword>
<dbReference type="InterPro" id="IPR001180">
    <property type="entry name" value="CNH_dom"/>
</dbReference>
<keyword evidence="32" id="KW-1185">Reference proteome</keyword>
<evidence type="ECO:0000256" key="7">
    <source>
        <dbReference type="ARBA" id="ARBA00022527"/>
    </source>
</evidence>
<evidence type="ECO:0000256" key="8">
    <source>
        <dbReference type="ARBA" id="ARBA00022553"/>
    </source>
</evidence>
<dbReference type="SMART" id="SM00233">
    <property type="entry name" value="PH"/>
    <property type="match status" value="1"/>
</dbReference>
<feature type="binding site" evidence="22">
    <location>
        <position position="106"/>
    </location>
    <ligand>
        <name>ATP</name>
        <dbReference type="ChEBI" id="CHEBI:30616"/>
    </ligand>
</feature>
<dbReference type="InterPro" id="IPR057529">
    <property type="entry name" value="MRCK/ROCK_PH"/>
</dbReference>
<dbReference type="GO" id="GO:0008270">
    <property type="term" value="F:zinc ion binding"/>
    <property type="evidence" value="ECO:0007669"/>
    <property type="project" value="UniProtKB-KW"/>
</dbReference>
<dbReference type="SMART" id="SM00133">
    <property type="entry name" value="S_TK_X"/>
    <property type="match status" value="1"/>
</dbReference>
<evidence type="ECO:0000256" key="15">
    <source>
        <dbReference type="ARBA" id="ARBA00022840"/>
    </source>
</evidence>
<organism evidence="31 32">
    <name type="scientific">Sinocyclocheilus anshuiensis</name>
    <dbReference type="NCBI Taxonomy" id="1608454"/>
    <lineage>
        <taxon>Eukaryota</taxon>
        <taxon>Metazoa</taxon>
        <taxon>Chordata</taxon>
        <taxon>Craniata</taxon>
        <taxon>Vertebrata</taxon>
        <taxon>Euteleostomi</taxon>
        <taxon>Actinopterygii</taxon>
        <taxon>Neopterygii</taxon>
        <taxon>Teleostei</taxon>
        <taxon>Ostariophysi</taxon>
        <taxon>Cypriniformes</taxon>
        <taxon>Cyprinidae</taxon>
        <taxon>Cyprininae</taxon>
        <taxon>Sinocyclocheilus</taxon>
    </lineage>
</organism>
<evidence type="ECO:0000256" key="12">
    <source>
        <dbReference type="ARBA" id="ARBA00022771"/>
    </source>
</evidence>
<gene>
    <name evidence="31" type="primary">LOC107696186</name>
</gene>
<reference evidence="31" key="1">
    <citation type="submission" date="2025-08" db="UniProtKB">
        <authorList>
            <consortium name="Ensembl"/>
        </authorList>
    </citation>
    <scope>IDENTIFICATION</scope>
</reference>
<dbReference type="GO" id="GO:0031032">
    <property type="term" value="P:actomyosin structure organization"/>
    <property type="evidence" value="ECO:0007669"/>
    <property type="project" value="TreeGrafter"/>
</dbReference>
<dbReference type="PROSITE" id="PS50081">
    <property type="entry name" value="ZF_DAG_PE_2"/>
    <property type="match status" value="1"/>
</dbReference>
<dbReference type="InterPro" id="IPR001849">
    <property type="entry name" value="PH_domain"/>
</dbReference>
<evidence type="ECO:0000256" key="13">
    <source>
        <dbReference type="ARBA" id="ARBA00022777"/>
    </source>
</evidence>
<feature type="region of interest" description="Disordered" evidence="24">
    <location>
        <begin position="1679"/>
        <end position="1765"/>
    </location>
</feature>
<evidence type="ECO:0000256" key="16">
    <source>
        <dbReference type="ARBA" id="ARBA00023054"/>
    </source>
</evidence>
<dbReference type="Ensembl" id="ENSSANT00000077342.1">
    <property type="protein sequence ID" value="ENSSANP00000072752.1"/>
    <property type="gene ID" value="ENSSANG00000031775.1"/>
</dbReference>
<dbReference type="Gene3D" id="1.20.5.340">
    <property type="match status" value="1"/>
</dbReference>
<dbReference type="GO" id="GO:0005737">
    <property type="term" value="C:cytoplasm"/>
    <property type="evidence" value="ECO:0007669"/>
    <property type="project" value="UniProtKB-SubCell"/>
</dbReference>
<keyword evidence="6" id="KW-0963">Cytoplasm</keyword>
<dbReference type="InterPro" id="IPR026611">
    <property type="entry name" value="MRCK_alpha_cat"/>
</dbReference>
<feature type="compositionally biased region" description="Basic and acidic residues" evidence="24">
    <location>
        <begin position="1719"/>
        <end position="1728"/>
    </location>
</feature>
<protein>
    <recommendedName>
        <fullName evidence="20">Serine/threonine-protein kinase MRCK alpha</fullName>
        <ecNumber evidence="5">2.7.11.1</ecNumber>
    </recommendedName>
    <alternativeName>
        <fullName evidence="21">CDC42-binding protein kinase alpha</fullName>
    </alternativeName>
</protein>
<evidence type="ECO:0000259" key="28">
    <source>
        <dbReference type="PROSITE" id="PS50108"/>
    </source>
</evidence>
<dbReference type="InterPro" id="IPR000719">
    <property type="entry name" value="Prot_kinase_dom"/>
</dbReference>
<evidence type="ECO:0000256" key="5">
    <source>
        <dbReference type="ARBA" id="ARBA00012513"/>
    </source>
</evidence>
<feature type="compositionally biased region" description="Polar residues" evidence="24">
    <location>
        <begin position="1686"/>
        <end position="1696"/>
    </location>
</feature>
<dbReference type="InterPro" id="IPR050839">
    <property type="entry name" value="Rho-assoc_Ser/Thr_Kinase"/>
</dbReference>
<dbReference type="Pfam" id="PF00433">
    <property type="entry name" value="Pkinase_C"/>
    <property type="match status" value="1"/>
</dbReference>
<evidence type="ECO:0000256" key="3">
    <source>
        <dbReference type="ARBA" id="ARBA00004510"/>
    </source>
</evidence>
<dbReference type="InterPro" id="IPR000095">
    <property type="entry name" value="CRIB_dom"/>
</dbReference>
<evidence type="ECO:0000256" key="4">
    <source>
        <dbReference type="ARBA" id="ARBA00005719"/>
    </source>
</evidence>
<dbReference type="Pfam" id="PF25346">
    <property type="entry name" value="PH_MRCK"/>
    <property type="match status" value="1"/>
</dbReference>
<keyword evidence="9" id="KW-0808">Transferase</keyword>
<dbReference type="Pfam" id="PF08826">
    <property type="entry name" value="DMPK_coil"/>
    <property type="match status" value="1"/>
</dbReference>
<dbReference type="Gene3D" id="2.30.29.30">
    <property type="entry name" value="Pleckstrin-homology domain (PH domain)/Phosphotyrosine-binding domain (PTB)"/>
    <property type="match status" value="1"/>
</dbReference>
<dbReference type="PROSITE" id="PS51285">
    <property type="entry name" value="AGC_KINASE_CTER"/>
    <property type="match status" value="1"/>
</dbReference>
<keyword evidence="16 23" id="KW-0175">Coiled coil</keyword>
<dbReference type="PANTHER" id="PTHR22988">
    <property type="entry name" value="MYOTONIC DYSTROPHY S/T KINASE-RELATED"/>
    <property type="match status" value="1"/>
</dbReference>
<evidence type="ECO:0000256" key="2">
    <source>
        <dbReference type="ARBA" id="ARBA00004496"/>
    </source>
</evidence>
<dbReference type="CDD" id="cd01243">
    <property type="entry name" value="PH_MRCK"/>
    <property type="match status" value="1"/>
</dbReference>
<dbReference type="Gene3D" id="3.30.200.20">
    <property type="entry name" value="Phosphorylase Kinase, domain 1"/>
    <property type="match status" value="1"/>
</dbReference>
<dbReference type="FunFam" id="3.30.200.20:FF:001055">
    <property type="entry name" value="Serine/threonine-protein kinase MRCK beta"/>
    <property type="match status" value="1"/>
</dbReference>
<feature type="domain" description="CNH" evidence="29">
    <location>
        <begin position="1247"/>
        <end position="1518"/>
    </location>
</feature>
<dbReference type="Proteomes" id="UP000472260">
    <property type="component" value="Unassembled WGS sequence"/>
</dbReference>
<keyword evidence="15 22" id="KW-0067">ATP-binding</keyword>
<dbReference type="Pfam" id="PF00069">
    <property type="entry name" value="Pkinase"/>
    <property type="match status" value="1"/>
</dbReference>
<evidence type="ECO:0000256" key="18">
    <source>
        <dbReference type="ARBA" id="ARBA00047899"/>
    </source>
</evidence>
<dbReference type="InterPro" id="IPR014930">
    <property type="entry name" value="Myotonic_dystrophy_kinase_coil"/>
</dbReference>
<dbReference type="SUPFAM" id="SSF57889">
    <property type="entry name" value="Cysteine-rich domain"/>
    <property type="match status" value="1"/>
</dbReference>
<evidence type="ECO:0000313" key="31">
    <source>
        <dbReference type="Ensembl" id="ENSSANP00000072752.1"/>
    </source>
</evidence>
<dbReference type="PROSITE" id="PS00108">
    <property type="entry name" value="PROTEIN_KINASE_ST"/>
    <property type="match status" value="1"/>
</dbReference>
<comment type="cofactor">
    <cofactor evidence="1">
        <name>Mg(2+)</name>
        <dbReference type="ChEBI" id="CHEBI:18420"/>
    </cofactor>
</comment>
<evidence type="ECO:0000256" key="19">
    <source>
        <dbReference type="ARBA" id="ARBA00048679"/>
    </source>
</evidence>
<name>A0A671QPA4_9TELE</name>
<dbReference type="SMART" id="SM00036">
    <property type="entry name" value="CNH"/>
    <property type="match status" value="1"/>
</dbReference>
<dbReference type="SMART" id="SM00285">
    <property type="entry name" value="PBD"/>
    <property type="match status" value="1"/>
</dbReference>
<dbReference type="FunFam" id="1.10.510.10:FF:000014">
    <property type="entry name" value="Non-specific serine/threonine protein kinase"/>
    <property type="match status" value="1"/>
</dbReference>
<evidence type="ECO:0000256" key="9">
    <source>
        <dbReference type="ARBA" id="ARBA00022679"/>
    </source>
</evidence>
<keyword evidence="12" id="KW-0863">Zinc-finger</keyword>
<evidence type="ECO:0000256" key="21">
    <source>
        <dbReference type="ARBA" id="ARBA00076683"/>
    </source>
</evidence>
<keyword evidence="13" id="KW-0418">Kinase</keyword>
<dbReference type="InterPro" id="IPR046349">
    <property type="entry name" value="C1-like_sf"/>
</dbReference>
<dbReference type="Pfam" id="PF00130">
    <property type="entry name" value="C1_1"/>
    <property type="match status" value="1"/>
</dbReference>
<dbReference type="Gene3D" id="1.10.510.10">
    <property type="entry name" value="Transferase(Phosphotransferase) domain 1"/>
    <property type="match status" value="1"/>
</dbReference>
<evidence type="ECO:0000256" key="23">
    <source>
        <dbReference type="SAM" id="Coils"/>
    </source>
</evidence>
<comment type="catalytic activity">
    <reaction evidence="19">
        <text>L-seryl-[protein] + ATP = O-phospho-L-seryl-[protein] + ADP + H(+)</text>
        <dbReference type="Rhea" id="RHEA:17989"/>
        <dbReference type="Rhea" id="RHEA-COMP:9863"/>
        <dbReference type="Rhea" id="RHEA-COMP:11604"/>
        <dbReference type="ChEBI" id="CHEBI:15378"/>
        <dbReference type="ChEBI" id="CHEBI:29999"/>
        <dbReference type="ChEBI" id="CHEBI:30616"/>
        <dbReference type="ChEBI" id="CHEBI:83421"/>
        <dbReference type="ChEBI" id="CHEBI:456216"/>
        <dbReference type="EC" id="2.7.11.1"/>
    </reaction>
</comment>
<evidence type="ECO:0000259" key="26">
    <source>
        <dbReference type="PROSITE" id="PS50011"/>
    </source>
</evidence>
<dbReference type="GO" id="GO:0042641">
    <property type="term" value="C:actomyosin"/>
    <property type="evidence" value="ECO:0007669"/>
    <property type="project" value="TreeGrafter"/>
</dbReference>
<dbReference type="GO" id="GO:0004674">
    <property type="term" value="F:protein serine/threonine kinase activity"/>
    <property type="evidence" value="ECO:0007669"/>
    <property type="project" value="UniProtKB-KW"/>
</dbReference>
<dbReference type="GO" id="GO:0030027">
    <property type="term" value="C:lamellipodium"/>
    <property type="evidence" value="ECO:0007669"/>
    <property type="project" value="UniProtKB-SubCell"/>
</dbReference>
<dbReference type="SUPFAM" id="SSF50729">
    <property type="entry name" value="PH domain-like"/>
    <property type="match status" value="1"/>
</dbReference>
<dbReference type="SMART" id="SM00109">
    <property type="entry name" value="C1"/>
    <property type="match status" value="1"/>
</dbReference>
<comment type="catalytic activity">
    <reaction evidence="18">
        <text>L-threonyl-[protein] + ATP = O-phospho-L-threonyl-[protein] + ADP + H(+)</text>
        <dbReference type="Rhea" id="RHEA:46608"/>
        <dbReference type="Rhea" id="RHEA-COMP:11060"/>
        <dbReference type="Rhea" id="RHEA-COMP:11605"/>
        <dbReference type="ChEBI" id="CHEBI:15378"/>
        <dbReference type="ChEBI" id="CHEBI:30013"/>
        <dbReference type="ChEBI" id="CHEBI:30616"/>
        <dbReference type="ChEBI" id="CHEBI:61977"/>
        <dbReference type="ChEBI" id="CHEBI:456216"/>
        <dbReference type="EC" id="2.7.11.1"/>
    </reaction>
</comment>
<dbReference type="EC" id="2.7.11.1" evidence="5"/>
<reference evidence="31" key="2">
    <citation type="submission" date="2025-09" db="UniProtKB">
        <authorList>
            <consortium name="Ensembl"/>
        </authorList>
    </citation>
    <scope>IDENTIFICATION</scope>
</reference>
<dbReference type="InterPro" id="IPR000961">
    <property type="entry name" value="AGC-kinase_C"/>
</dbReference>
<evidence type="ECO:0000256" key="20">
    <source>
        <dbReference type="ARBA" id="ARBA00073692"/>
    </source>
</evidence>
<dbReference type="PROSITE" id="PS50003">
    <property type="entry name" value="PH_DOMAIN"/>
    <property type="match status" value="1"/>
</dbReference>
<dbReference type="PROSITE" id="PS50219">
    <property type="entry name" value="CNH"/>
    <property type="match status" value="1"/>
</dbReference>
<evidence type="ECO:0000256" key="10">
    <source>
        <dbReference type="ARBA" id="ARBA00022723"/>
    </source>
</evidence>
<comment type="subcellular location">
    <subcellularLocation>
        <location evidence="3">Cell projection</location>
        <location evidence="3">Lamellipodium</location>
    </subcellularLocation>
    <subcellularLocation>
        <location evidence="2">Cytoplasm</location>
    </subcellularLocation>
</comment>
<dbReference type="InterPro" id="IPR017892">
    <property type="entry name" value="Pkinase_C"/>
</dbReference>
<evidence type="ECO:0000256" key="22">
    <source>
        <dbReference type="PROSITE-ProRule" id="PRU10141"/>
    </source>
</evidence>
<dbReference type="FunFam" id="2.30.29.30:FF:000032">
    <property type="entry name" value="Non-specific serine/threonine protein kinase"/>
    <property type="match status" value="1"/>
</dbReference>
<feature type="coiled-coil region" evidence="23">
    <location>
        <begin position="904"/>
        <end position="938"/>
    </location>
</feature>
<dbReference type="InterPro" id="IPR011009">
    <property type="entry name" value="Kinase-like_dom_sf"/>
</dbReference>
<dbReference type="InterPro" id="IPR008271">
    <property type="entry name" value="Ser/Thr_kinase_AS"/>
</dbReference>
<comment type="similarity">
    <text evidence="4">Belongs to the protein kinase superfamily. AGC Ser/Thr protein kinase family. DMPK subfamily.</text>
</comment>
<evidence type="ECO:0000259" key="25">
    <source>
        <dbReference type="PROSITE" id="PS50003"/>
    </source>
</evidence>
<dbReference type="InterPro" id="IPR031597">
    <property type="entry name" value="KELK"/>
</dbReference>
<evidence type="ECO:0000259" key="30">
    <source>
        <dbReference type="PROSITE" id="PS51285"/>
    </source>
</evidence>
<dbReference type="InterPro" id="IPR017441">
    <property type="entry name" value="Protein_kinase_ATP_BS"/>
</dbReference>
<evidence type="ECO:0000313" key="32">
    <source>
        <dbReference type="Proteomes" id="UP000472260"/>
    </source>
</evidence>
<dbReference type="PROSITE" id="PS00107">
    <property type="entry name" value="PROTEIN_KINASE_ATP"/>
    <property type="match status" value="1"/>
</dbReference>
<proteinExistence type="inferred from homology"/>
<evidence type="ECO:0000256" key="17">
    <source>
        <dbReference type="ARBA" id="ARBA00023273"/>
    </source>
</evidence>
<evidence type="ECO:0000256" key="1">
    <source>
        <dbReference type="ARBA" id="ARBA00001946"/>
    </source>
</evidence>
<dbReference type="SMART" id="SM00220">
    <property type="entry name" value="S_TKc"/>
    <property type="match status" value="1"/>
</dbReference>
<dbReference type="CDD" id="cd05623">
    <property type="entry name" value="STKc_MRCK_alpha"/>
    <property type="match status" value="1"/>
</dbReference>
<feature type="domain" description="PH" evidence="25">
    <location>
        <begin position="1101"/>
        <end position="1222"/>
    </location>
</feature>
<feature type="domain" description="Phorbol-ester/DAG-type" evidence="27">
    <location>
        <begin position="1031"/>
        <end position="1081"/>
    </location>
</feature>
<dbReference type="PROSITE" id="PS50011">
    <property type="entry name" value="PROTEIN_KINASE_DOM"/>
    <property type="match status" value="1"/>
</dbReference>
<keyword evidence="10" id="KW-0479">Metal-binding</keyword>
<dbReference type="GO" id="GO:0005524">
    <property type="term" value="F:ATP binding"/>
    <property type="evidence" value="ECO:0007669"/>
    <property type="project" value="UniProtKB-UniRule"/>
</dbReference>
<accession>A0A671QPA4</accession>
<keyword evidence="14" id="KW-0862">Zinc</keyword>
<dbReference type="Pfam" id="PF00780">
    <property type="entry name" value="CNH"/>
    <property type="match status" value="1"/>
</dbReference>
<keyword evidence="11 22" id="KW-0547">Nucleotide-binding</keyword>
<dbReference type="PROSITE" id="PS50108">
    <property type="entry name" value="CRIB"/>
    <property type="match status" value="1"/>
</dbReference>
<sequence>MSGEVRLKKLEKLILDGPSQSSGQCFSVETLLDILVCLYDECNNSPLRREKNILEFLDWAKPFTSKVKQMRLHKEDFEILKVIGRGAFGEVAVVKVKNTDKVFAMKILNKWEMLKRAETACFREERDVLVNGDSQWITTLHYAFQDENNLYLVMDYYVGGDLLTLLSKFEDRLPEDMAKFYLTEMVLAVDSVHQLHYVHRDIKPDNILMDMNGHIRLADFGSCLKLMEDGTVQSSVAVGTPDYISPEILQAMEDGKGKYGPECDWWSLGVCMYEMLYGETPFYAESLVETYGKIMNHKERFQFPLQVTDVSEEAKDLIRRLICSREHRLGQNGIDDFKQHPFFTGIDWDNIRTCEAPYIPEVSSPTDTSNFDVDDDCLKNCETLPPPSHTTFSGHHLPFVGFTYTSKCTLSDRGCLRESMGPPQVDADLQRSLEESLASEAYERRIRRLEQEKTELTRKLQESTQTVQALQYPDSDAPVNANKEVEIRSLKCEIDILKKQIAGENSGQLEQQLEEASTVRRDLDDSSKIIRSFEKQLKSVMQERDDLHKELLELAEKVKAQGKELKEAHSQKKMAVKEFSELNEQLSDLRSQKQRLSRQFRDKEEEMEGVSQKLEALRLEIRKAEKMRKELEAQAEEQAAEARKERKLRERTEQYSRQLEEDLEGMKQLKQAGPPHAAASLDQQQELMRIRAELEKKNVQYEEELCRRETLQSSELKGLKKELHDAEGQHLTLQKEILMLKDKLEKTRRESQTEREEFETEYKQKYERERGHLTDENKKLASEVEKVRSLSLSETHLEEEMRELADKKESVAHWEAQITEIIQWVSDEKDARGYLQALATKMTEELEGLRNTSLGARGTDMPWKMRRFAKLDMSARLELQSALDAEIRAKQSIQDELNKVKASNIATECNLQESESRNQELLAEIERLRKETEELRLRRGVKHQDSQNSFLAFLNAPTSALDQFDVSFDSPLIFFLSLHMKRSPSFGPGSKTRRVRPAFVLICLNAVMFLLERLWLCLITLLMFSAPQPKAHQFSVKTFTVPAKCNQCTSLMVGLIRQGCTCEVCNFSCHVTCADKAPSVCPVAPDQTKGKLGIDTQRGIGTAYEGHLGIPKPTGVKKGWQRVWAVVCDFKLFLYELGEGKGAQPGVIVNQVIDMSRDEEFSASFVLESDVIHANKRDIPCIFRVTASQLSTSSSQKTCILILADSEQERTKWVSALNELHRILRKNKLKERFVYVPKDAYDSTLPLIKTTQTAAIIDHERVALGNEEGLFVIHVTKDEIVRVGDIKKVHHIELMPTEHLMAVISGRNRQVCLVPMAGFDGREIDKNKVADTKNCQALVSGVVRNNTCFCLAIKRQISCYEINKSKSRYCHLVDIQAPGTVQWMAFFGQQLCVGYQACFMRYSLHGDTPPVSMLHPDDPTLAFIKAENLDALCAVEISNKELLLCFSKIAVYVDTHGRRSRQQELMWPAMPTACCYNAPYLSVYSENAVDVFEVNTMEWIQTIPLKKVRPLNMDGSLNLLGLETVRLIYFRNKTAEGDELVVPEVCDNSRKQMVRSMSNKRRFSFRIPEEERLQQRRDMLKDPEKRSKLISNPMNFNHVAHMGPGDGMQILRDLPMNVRAQDNRAVFSGSVSIPSITKNRAEPGRSMSASSGLGMRTYTQVSALIFIIFRSSSQNGSALRRELSGGSYSSKRQTMTSPSESSLSSGGGMDVGEAPLSQFDREDSDSPRHSTASNSSTFSSPPSPASPHKTKSLSLESTDRTGWDT</sequence>
<dbReference type="CDD" id="cd00132">
    <property type="entry name" value="CRIB"/>
    <property type="match status" value="1"/>
</dbReference>
<feature type="coiled-coil region" evidence="23">
    <location>
        <begin position="439"/>
        <end position="500"/>
    </location>
</feature>
<dbReference type="Pfam" id="PF15796">
    <property type="entry name" value="KELK"/>
    <property type="match status" value="1"/>
</dbReference>
<dbReference type="FunFam" id="3.30.60.20:FF:000005">
    <property type="entry name" value="Non-specific serine/threonine protein kinase"/>
    <property type="match status" value="1"/>
</dbReference>
<evidence type="ECO:0000256" key="24">
    <source>
        <dbReference type="SAM" id="MobiDB-lite"/>
    </source>
</evidence>
<evidence type="ECO:0000259" key="27">
    <source>
        <dbReference type="PROSITE" id="PS50081"/>
    </source>
</evidence>
<evidence type="ECO:0000256" key="11">
    <source>
        <dbReference type="ARBA" id="ARBA00022741"/>
    </source>
</evidence>
<keyword evidence="8" id="KW-0597">Phosphoprotein</keyword>
<dbReference type="SUPFAM" id="SSF56112">
    <property type="entry name" value="Protein kinase-like (PK-like)"/>
    <property type="match status" value="1"/>
</dbReference>
<dbReference type="InterPro" id="IPR011993">
    <property type="entry name" value="PH-like_dom_sf"/>
</dbReference>
<dbReference type="InterPro" id="IPR002219">
    <property type="entry name" value="PKC_DAG/PE"/>
</dbReference>